<keyword evidence="2" id="KW-0560">Oxidoreductase</keyword>
<evidence type="ECO:0000313" key="3">
    <source>
        <dbReference type="EMBL" id="GAO39812.1"/>
    </source>
</evidence>
<dbReference type="InterPro" id="IPR003767">
    <property type="entry name" value="Malate/L-lactate_DH-like"/>
</dbReference>
<dbReference type="InterPro" id="IPR043143">
    <property type="entry name" value="Mal/L-sulf/L-lact_DH-like_NADP"/>
</dbReference>
<dbReference type="SUPFAM" id="SSF89733">
    <property type="entry name" value="L-sulfolactate dehydrogenase-like"/>
    <property type="match status" value="1"/>
</dbReference>
<dbReference type="InterPro" id="IPR043144">
    <property type="entry name" value="Mal/L-sulf/L-lact_DH-like_ah"/>
</dbReference>
<reference evidence="3 4" key="1">
    <citation type="submission" date="2015-04" db="EMBL/GenBank/DDBJ databases">
        <title>Whole genome shotgun sequence of Sphingomonas changbaiensis NBRC 104936.</title>
        <authorList>
            <person name="Katano-Makiyama Y."/>
            <person name="Hosoyama A."/>
            <person name="Hashimoto M."/>
            <person name="Noguchi M."/>
            <person name="Tsuchikane K."/>
            <person name="Ohji S."/>
            <person name="Yamazoe A."/>
            <person name="Ichikawa N."/>
            <person name="Kimura A."/>
            <person name="Fujita N."/>
        </authorList>
    </citation>
    <scope>NUCLEOTIDE SEQUENCE [LARGE SCALE GENOMIC DNA]</scope>
    <source>
        <strain evidence="3 4">NBRC 104936</strain>
    </source>
</reference>
<dbReference type="OrthoDB" id="9811519at2"/>
<dbReference type="GO" id="GO:0016491">
    <property type="term" value="F:oxidoreductase activity"/>
    <property type="evidence" value="ECO:0007669"/>
    <property type="project" value="UniProtKB-KW"/>
</dbReference>
<dbReference type="Pfam" id="PF02615">
    <property type="entry name" value="Ldh_2"/>
    <property type="match status" value="1"/>
</dbReference>
<dbReference type="EMBL" id="BBWU01000039">
    <property type="protein sequence ID" value="GAO39812.1"/>
    <property type="molecule type" value="Genomic_DNA"/>
</dbReference>
<dbReference type="AlphaFoldDB" id="A0A0E9MPV4"/>
<accession>A0A0E9MPV4</accession>
<proteinExistence type="inferred from homology"/>
<evidence type="ECO:0000256" key="1">
    <source>
        <dbReference type="ARBA" id="ARBA00006056"/>
    </source>
</evidence>
<dbReference type="RefSeq" id="WP_046348616.1">
    <property type="nucleotide sequence ID" value="NZ_BBWU01000039.1"/>
</dbReference>
<dbReference type="Gene3D" id="3.30.1370.60">
    <property type="entry name" value="Hypothetical oxidoreductase yiak, domain 2"/>
    <property type="match status" value="1"/>
</dbReference>
<evidence type="ECO:0000313" key="4">
    <source>
        <dbReference type="Proteomes" id="UP000033202"/>
    </source>
</evidence>
<gene>
    <name evidence="3" type="ORF">SCH01S_39_00970</name>
</gene>
<dbReference type="PANTHER" id="PTHR11091">
    <property type="entry name" value="OXIDOREDUCTASE-RELATED"/>
    <property type="match status" value="1"/>
</dbReference>
<keyword evidence="4" id="KW-1185">Reference proteome</keyword>
<protein>
    <submittedName>
        <fullName evidence="3">Putative oxidoreductase</fullName>
    </submittedName>
</protein>
<sequence length="340" mass="35416">MTNQQSDVLLSLDEVAALSRAALLRQGLAEAHVEAVTATIVAGERDGCASHGIYRLLVCADTLKTGKVAKDAIPVVDDRAGGVVRVNAKGGFAQLAFQRGLPLLVEKAKRNGIAALAINDCVHFAALWPEIEAVVAEGLVAFAFTPSHAWVAPAGGTKPLLGTNPIAFGWPRPGPYPFVFDFATSAVARGEIELHRRAGKAIPEGWGIDAEGRSTTDPAAAMAGAMLTFGGHKGSALSIMVELIAGPLIGDLTSAESIALDAGAKASPIGGELILAIDPAGFLGGEAAQHIDRAETLFDAVVGQGARLPSQRRFEARKRSLAEGVRVPRKLYDDVLALVR</sequence>
<dbReference type="PANTHER" id="PTHR11091:SF0">
    <property type="entry name" value="MALATE DEHYDROGENASE"/>
    <property type="match status" value="1"/>
</dbReference>
<dbReference type="Proteomes" id="UP000033202">
    <property type="component" value="Unassembled WGS sequence"/>
</dbReference>
<dbReference type="STRING" id="1219043.SCH01S_39_00970"/>
<evidence type="ECO:0000256" key="2">
    <source>
        <dbReference type="ARBA" id="ARBA00023002"/>
    </source>
</evidence>
<comment type="similarity">
    <text evidence="1">Belongs to the LDH2/MDH2 oxidoreductase family.</text>
</comment>
<organism evidence="3 4">
    <name type="scientific">Sphingomonas changbaiensis NBRC 104936</name>
    <dbReference type="NCBI Taxonomy" id="1219043"/>
    <lineage>
        <taxon>Bacteria</taxon>
        <taxon>Pseudomonadati</taxon>
        <taxon>Pseudomonadota</taxon>
        <taxon>Alphaproteobacteria</taxon>
        <taxon>Sphingomonadales</taxon>
        <taxon>Sphingomonadaceae</taxon>
        <taxon>Sphingomonas</taxon>
    </lineage>
</organism>
<comment type="caution">
    <text evidence="3">The sequence shown here is derived from an EMBL/GenBank/DDBJ whole genome shotgun (WGS) entry which is preliminary data.</text>
</comment>
<dbReference type="InterPro" id="IPR036111">
    <property type="entry name" value="Mal/L-sulfo/L-lacto_DH-like_sf"/>
</dbReference>
<name>A0A0E9MPV4_9SPHN</name>
<dbReference type="Gene3D" id="1.10.1530.10">
    <property type="match status" value="1"/>
</dbReference>